<keyword evidence="2" id="KW-1185">Reference proteome</keyword>
<accession>A0A5C4S3X0</accession>
<comment type="caution">
    <text evidence="1">The sequence shown here is derived from an EMBL/GenBank/DDBJ whole genome shotgun (WGS) entry which is preliminary data.</text>
</comment>
<dbReference type="Gene3D" id="3.10.580.10">
    <property type="entry name" value="CBS-domain"/>
    <property type="match status" value="1"/>
</dbReference>
<name>A0A5C4S3X0_CHLTI</name>
<gene>
    <name evidence="1" type="ORF">FGF66_10080</name>
</gene>
<dbReference type="InterPro" id="IPR046342">
    <property type="entry name" value="CBS_dom_sf"/>
</dbReference>
<evidence type="ECO:0000313" key="2">
    <source>
        <dbReference type="Proteomes" id="UP000308271"/>
    </source>
</evidence>
<dbReference type="EMBL" id="VDCH01000025">
    <property type="protein sequence ID" value="TNJ38180.1"/>
    <property type="molecule type" value="Genomic_DNA"/>
</dbReference>
<sequence>MAVTFSHLVEADFPVFALGSPTAEAARRLAGAGCVCAPVLEGERYLGMLFLSALLGGRKGWPTAREKLGAEQLEAVRAYRPDEQLFDNLISVATAKCGVVPLADAEGRYAGVVSSKRILGFLAERIHSGEGGSTLEIEVPPTGAKLSEIIETIEKNDASILSFTSWPTGAAGGGSIIFFRVATHDFFRLVRNIENYGYIIRYHSIFPDAGYDELREKALEFIHYMDM</sequence>
<organism evidence="1 2">
    <name type="scientific">Chlorobaculum thiosulfatiphilum</name>
    <name type="common">Chlorobium limicola f.sp. thiosulfatophilum</name>
    <dbReference type="NCBI Taxonomy" id="115852"/>
    <lineage>
        <taxon>Bacteria</taxon>
        <taxon>Pseudomonadati</taxon>
        <taxon>Chlorobiota</taxon>
        <taxon>Chlorobiia</taxon>
        <taxon>Chlorobiales</taxon>
        <taxon>Chlorobiaceae</taxon>
        <taxon>Chlorobaculum</taxon>
    </lineage>
</organism>
<dbReference type="Proteomes" id="UP000308271">
    <property type="component" value="Unassembled WGS sequence"/>
</dbReference>
<dbReference type="AlphaFoldDB" id="A0A5C4S3X0"/>
<dbReference type="SUPFAM" id="SSF54631">
    <property type="entry name" value="CBS-domain pair"/>
    <property type="match status" value="1"/>
</dbReference>
<dbReference type="OrthoDB" id="594490at2"/>
<proteinExistence type="predicted"/>
<dbReference type="RefSeq" id="WP_139457517.1">
    <property type="nucleotide sequence ID" value="NZ_VDCH01000025.1"/>
</dbReference>
<protein>
    <submittedName>
        <fullName evidence="1">CBS domain-containing protein</fullName>
    </submittedName>
</protein>
<reference evidence="1 2" key="1">
    <citation type="submission" date="2019-05" db="EMBL/GenBank/DDBJ databases">
        <title>Draft Whole-Genome sequence of the green sulfur bacterium Chlorobaculum thiosulfatiphilum DSM 249.</title>
        <authorList>
            <person name="Meyer T.E."/>
            <person name="Kyndt J.A."/>
        </authorList>
    </citation>
    <scope>NUCLEOTIDE SEQUENCE [LARGE SCALE GENOMIC DNA]</scope>
    <source>
        <strain evidence="1 2">DSM 249</strain>
    </source>
</reference>
<evidence type="ECO:0000313" key="1">
    <source>
        <dbReference type="EMBL" id="TNJ38180.1"/>
    </source>
</evidence>